<dbReference type="EMBL" id="CP002454">
    <property type="protein sequence ID" value="ADV66606.1"/>
    <property type="molecule type" value="Genomic_DNA"/>
</dbReference>
<evidence type="ECO:0000313" key="3">
    <source>
        <dbReference type="EMBL" id="ADV66606.1"/>
    </source>
</evidence>
<feature type="region of interest" description="Disordered" evidence="1">
    <location>
        <begin position="254"/>
        <end position="276"/>
    </location>
</feature>
<dbReference type="AlphaFoldDB" id="E8U6B7"/>
<dbReference type="Proteomes" id="UP000008635">
    <property type="component" value="Chromosome"/>
</dbReference>
<dbReference type="RefSeq" id="WP_013556111.1">
    <property type="nucleotide sequence ID" value="NC_014958.1"/>
</dbReference>
<gene>
    <name evidence="3" type="ordered locus">Deima_0953</name>
</gene>
<dbReference type="OrthoDB" id="53563at2"/>
<dbReference type="InterPro" id="IPR047589">
    <property type="entry name" value="DUF11_rpt"/>
</dbReference>
<feature type="compositionally biased region" description="Polar residues" evidence="1">
    <location>
        <begin position="77"/>
        <end position="88"/>
    </location>
</feature>
<reference evidence="4" key="2">
    <citation type="submission" date="2011-01" db="EMBL/GenBank/DDBJ databases">
        <title>The complete genome of Deinococcus maricopensis DSM 21211.</title>
        <authorList>
            <consortium name="US DOE Joint Genome Institute (JGI-PGF)"/>
            <person name="Lucas S."/>
            <person name="Copeland A."/>
            <person name="Lapidus A."/>
            <person name="Goodwin L."/>
            <person name="Pitluck S."/>
            <person name="Kyrpides N."/>
            <person name="Mavromatis K."/>
            <person name="Pagani I."/>
            <person name="Ivanova N."/>
            <person name="Ovchinnikova G."/>
            <person name="Zeytun A."/>
            <person name="Detter J.C."/>
            <person name="Han C."/>
            <person name="Land M."/>
            <person name="Hauser L."/>
            <person name="Markowitz V."/>
            <person name="Cheng J.-F."/>
            <person name="Hugenholtz P."/>
            <person name="Woyke T."/>
            <person name="Wu D."/>
            <person name="Pukall R."/>
            <person name="Gehrich-Schroeter G."/>
            <person name="Brambilla E."/>
            <person name="Klenk H.-P."/>
            <person name="Eisen J.A."/>
        </authorList>
    </citation>
    <scope>NUCLEOTIDE SEQUENCE [LARGE SCALE GENOMIC DNA]</scope>
    <source>
        <strain evidence="4">DSM 21211 / LMG 22137 / NRRL B-23946 / LB-34</strain>
    </source>
</reference>
<evidence type="ECO:0000256" key="2">
    <source>
        <dbReference type="SAM" id="SignalP"/>
    </source>
</evidence>
<evidence type="ECO:0000256" key="1">
    <source>
        <dbReference type="SAM" id="MobiDB-lite"/>
    </source>
</evidence>
<name>E8U6B7_DEIML</name>
<accession>E8U6B7</accession>
<keyword evidence="4" id="KW-1185">Reference proteome</keyword>
<dbReference type="KEGG" id="dmr:Deima_0953"/>
<feature type="chain" id="PRO_5003231689" evidence="2">
    <location>
        <begin position="22"/>
        <end position="673"/>
    </location>
</feature>
<feature type="compositionally biased region" description="Polar residues" evidence="1">
    <location>
        <begin position="255"/>
        <end position="276"/>
    </location>
</feature>
<evidence type="ECO:0000313" key="4">
    <source>
        <dbReference type="Proteomes" id="UP000008635"/>
    </source>
</evidence>
<dbReference type="eggNOG" id="COG1470">
    <property type="taxonomic scope" value="Bacteria"/>
</dbReference>
<organism evidence="3 4">
    <name type="scientific">Deinococcus maricopensis (strain DSM 21211 / LMG 22137 / NRRL B-23946 / LB-34)</name>
    <dbReference type="NCBI Taxonomy" id="709986"/>
    <lineage>
        <taxon>Bacteria</taxon>
        <taxon>Thermotogati</taxon>
        <taxon>Deinococcota</taxon>
        <taxon>Deinococci</taxon>
        <taxon>Deinococcales</taxon>
        <taxon>Deinococcaceae</taxon>
        <taxon>Deinococcus</taxon>
    </lineage>
</organism>
<dbReference type="NCBIfam" id="TIGR01451">
    <property type="entry name" value="B_ant_repeat"/>
    <property type="match status" value="1"/>
</dbReference>
<protein>
    <submittedName>
        <fullName evidence="3">Conserved repeat domain protein</fullName>
    </submittedName>
</protein>
<dbReference type="eggNOG" id="COG4719">
    <property type="taxonomic scope" value="Bacteria"/>
</dbReference>
<proteinExistence type="predicted"/>
<feature type="signal peptide" evidence="2">
    <location>
        <begin position="1"/>
        <end position="21"/>
    </location>
</feature>
<dbReference type="STRING" id="709986.Deima_0953"/>
<reference evidence="3 4" key="1">
    <citation type="journal article" date="2011" name="Stand. Genomic Sci.">
        <title>Complete genome sequence of Deinococcus maricopensis type strain (LB-34).</title>
        <authorList>
            <person name="Pukall R."/>
            <person name="Zeytun A."/>
            <person name="Lucas S."/>
            <person name="Lapidus A."/>
            <person name="Hammon N."/>
            <person name="Deshpande S."/>
            <person name="Nolan M."/>
            <person name="Cheng J.F."/>
            <person name="Pitluck S."/>
            <person name="Liolios K."/>
            <person name="Pagani I."/>
            <person name="Mikhailova N."/>
            <person name="Ivanova N."/>
            <person name="Mavromatis K."/>
            <person name="Pati A."/>
            <person name="Tapia R."/>
            <person name="Han C."/>
            <person name="Goodwin L."/>
            <person name="Chen A."/>
            <person name="Palaniappan K."/>
            <person name="Land M."/>
            <person name="Hauser L."/>
            <person name="Chang Y.J."/>
            <person name="Jeffries C.D."/>
            <person name="Brambilla E.M."/>
            <person name="Rohde M."/>
            <person name="Goker M."/>
            <person name="Detter J.C."/>
            <person name="Woyke T."/>
            <person name="Bristow J."/>
            <person name="Eisen J.A."/>
            <person name="Markowitz V."/>
            <person name="Hugenholtz P."/>
            <person name="Kyrpides N.C."/>
            <person name="Klenk H.P."/>
        </authorList>
    </citation>
    <scope>NUCLEOTIDE SEQUENCE [LARGE SCALE GENOMIC DNA]</scope>
    <source>
        <strain evidence="4">DSM 21211 / LMG 22137 / NRRL B-23946 / LB-34</strain>
    </source>
</reference>
<dbReference type="HOGENOM" id="CLU_408107_0_0_0"/>
<feature type="region of interest" description="Disordered" evidence="1">
    <location>
        <begin position="69"/>
        <end position="89"/>
    </location>
</feature>
<keyword evidence="2" id="KW-0732">Signal</keyword>
<sequence precursor="true">MKKYATLISLMTALALGTASAAGGTSAGTAIENTAYASYTDDTGTSVTDQASNKVTTTVQTVASFSITPNDGGAIGTPNQDSPGQTWSGGAKPGDTVNFRYTVTNSGNTPLVVDLTTTDRTDTDVTAVKYYLDNPNGGAGNVGVLDAGDTLLTDTNATGTIDTGVIANNAAGTASVTVFQVYTIPAAATPNQKYGANPNGKAYYDSTPDAVTPANNAYTEATGLATDDNNFNQTVIYTPSAVVGPSTFPAGGASGTYTDANNTTITRSGDTQTASPAAGTKTVTFVNTLKNNGTLTDGFEIIKPTIAGATVTITPNTTGVTLTDTDNDGNPEVNNVASNGVFSFNVTITYTGTPPAGAVSSTIGIESLGDSDTTVEDTTTNVINFPGVAFGDPDTTVNGGKASTVATGNPNPVQPGSVVYFPMEVGNTGGAPDTFNLSGTVGVKLTDGSTQTVNVAYYLDANGNGTFEAGTDTPLVDTNTDTDALVDTGSIPAGQEVKLIAAVTIPTNAQYGTYTLTNQQASSTITGASQQDVNDTLTVGKTGNMTFTKSFSKTDSTVTTNNAAPNANVTYYITGKNNSNANVKNFTVKDATPSNTTFVSVLGEVFSANGTKLTTAKVLYSTDNGTTWSATAPTNLTGNVLVGYSSDGDNTISVTDIITPGQQVVVTFVVKVN</sequence>